<evidence type="ECO:0000313" key="1">
    <source>
        <dbReference type="EMBL" id="SFC28202.1"/>
    </source>
</evidence>
<keyword evidence="2" id="KW-1185">Reference proteome</keyword>
<organism evidence="1 2">
    <name type="scientific">Marinospirillum celere</name>
    <dbReference type="NCBI Taxonomy" id="1122252"/>
    <lineage>
        <taxon>Bacteria</taxon>
        <taxon>Pseudomonadati</taxon>
        <taxon>Pseudomonadota</taxon>
        <taxon>Gammaproteobacteria</taxon>
        <taxon>Oceanospirillales</taxon>
        <taxon>Oceanospirillaceae</taxon>
        <taxon>Marinospirillum</taxon>
    </lineage>
</organism>
<accession>A0A1I1HXB7</accession>
<gene>
    <name evidence="1" type="ORF">SAMN05660443_2058</name>
</gene>
<protein>
    <submittedName>
        <fullName evidence="1">Uncharacterized protein</fullName>
    </submittedName>
</protein>
<sequence length="149" mass="16154">MDISEPPMTFEAYAVKANDPNNQVVHDNAQWQLASSPASAGYSQDHLAPDVVSERYLSKHADGQELVYAASVQNPSQTHLMGELNVEINNPLGIPQALLSSDPGIGLGPFRLFTLSDSLWLVDSRHESSLARILKDSEGTPNLRTPAGF</sequence>
<name>A0A1I1HXB7_9GAMM</name>
<dbReference type="AlphaFoldDB" id="A0A1I1HXB7"/>
<proteinExistence type="predicted"/>
<dbReference type="EMBL" id="FOLH01000004">
    <property type="protein sequence ID" value="SFC28202.1"/>
    <property type="molecule type" value="Genomic_DNA"/>
</dbReference>
<reference evidence="1 2" key="1">
    <citation type="submission" date="2016-10" db="EMBL/GenBank/DDBJ databases">
        <authorList>
            <person name="de Groot N.N."/>
        </authorList>
    </citation>
    <scope>NUCLEOTIDE SEQUENCE [LARGE SCALE GENOMIC DNA]</scope>
    <source>
        <strain evidence="1 2">DSM 18438</strain>
    </source>
</reference>
<evidence type="ECO:0000313" key="2">
    <source>
        <dbReference type="Proteomes" id="UP000199058"/>
    </source>
</evidence>
<dbReference type="Proteomes" id="UP000199058">
    <property type="component" value="Unassembled WGS sequence"/>
</dbReference>